<dbReference type="Pfam" id="PF02793">
    <property type="entry name" value="HRM"/>
    <property type="match status" value="1"/>
</dbReference>
<feature type="chain" id="PRO_5046103561" description="G-protein coupled receptors family 2 profile 1 domain-containing protein" evidence="2">
    <location>
        <begin position="25"/>
        <end position="164"/>
    </location>
</feature>
<feature type="domain" description="G-protein coupled receptors family 2 profile 1" evidence="3">
    <location>
        <begin position="21"/>
        <end position="103"/>
    </location>
</feature>
<dbReference type="SMART" id="SM00008">
    <property type="entry name" value="HormR"/>
    <property type="match status" value="1"/>
</dbReference>
<evidence type="ECO:0000313" key="5">
    <source>
        <dbReference type="Proteomes" id="UP001642540"/>
    </source>
</evidence>
<sequence length="164" mass="17947">METSGFRFPALLAILLSITATCASRGVDLCLLSNDSNYDGTFCPVDWDELLCWPRTAVGEVALLPCFDSLNGIAYDASGIALRLCLDDGIWNAADYSSCRPLPFIPHQVPNITTHTGNLAITTGMYLFGFCVTLIALIIAALVSYRNRARILSTRLGRPERRQT</sequence>
<keyword evidence="1" id="KW-1133">Transmembrane helix</keyword>
<dbReference type="InterPro" id="IPR001879">
    <property type="entry name" value="GPCR_2_extracellular_dom"/>
</dbReference>
<dbReference type="Proteomes" id="UP001642540">
    <property type="component" value="Unassembled WGS sequence"/>
</dbReference>
<gene>
    <name evidence="4" type="ORF">ODALV1_LOCUS15630</name>
</gene>
<keyword evidence="1" id="KW-0472">Membrane</keyword>
<dbReference type="InterPro" id="IPR017983">
    <property type="entry name" value="GPCR_2_secretin-like_CS"/>
</dbReference>
<reference evidence="4 5" key="1">
    <citation type="submission" date="2024-08" db="EMBL/GenBank/DDBJ databases">
        <authorList>
            <person name="Cucini C."/>
            <person name="Frati F."/>
        </authorList>
    </citation>
    <scope>NUCLEOTIDE SEQUENCE [LARGE SCALE GENOMIC DNA]</scope>
</reference>
<dbReference type="InterPro" id="IPR036445">
    <property type="entry name" value="GPCR_2_extracell_dom_sf"/>
</dbReference>
<dbReference type="PANTHER" id="PTHR45620">
    <property type="entry name" value="PDF RECEPTOR-LIKE PROTEIN-RELATED"/>
    <property type="match status" value="1"/>
</dbReference>
<accession>A0ABP1QZ76</accession>
<name>A0ABP1QZ76_9HEXA</name>
<proteinExistence type="predicted"/>
<dbReference type="PANTHER" id="PTHR45620:SF15">
    <property type="entry name" value="DIURETIC HORMONE 44 RECEPTOR 1-RELATED"/>
    <property type="match status" value="1"/>
</dbReference>
<keyword evidence="1" id="KW-0812">Transmembrane</keyword>
<dbReference type="PROSITE" id="PS00649">
    <property type="entry name" value="G_PROTEIN_RECEP_F2_1"/>
    <property type="match status" value="1"/>
</dbReference>
<comment type="caution">
    <text evidence="4">The sequence shown here is derived from an EMBL/GenBank/DDBJ whole genome shotgun (WGS) entry which is preliminary data.</text>
</comment>
<dbReference type="Gene3D" id="4.10.1240.10">
    <property type="entry name" value="GPCR, family 2, extracellular hormone receptor domain"/>
    <property type="match status" value="1"/>
</dbReference>
<feature type="transmembrane region" description="Helical" evidence="1">
    <location>
        <begin position="125"/>
        <end position="145"/>
    </location>
</feature>
<protein>
    <recommendedName>
        <fullName evidence="3">G-protein coupled receptors family 2 profile 1 domain-containing protein</fullName>
    </recommendedName>
</protein>
<evidence type="ECO:0000259" key="3">
    <source>
        <dbReference type="PROSITE" id="PS50227"/>
    </source>
</evidence>
<feature type="signal peptide" evidence="2">
    <location>
        <begin position="1"/>
        <end position="24"/>
    </location>
</feature>
<keyword evidence="5" id="KW-1185">Reference proteome</keyword>
<organism evidence="4 5">
    <name type="scientific">Orchesella dallaii</name>
    <dbReference type="NCBI Taxonomy" id="48710"/>
    <lineage>
        <taxon>Eukaryota</taxon>
        <taxon>Metazoa</taxon>
        <taxon>Ecdysozoa</taxon>
        <taxon>Arthropoda</taxon>
        <taxon>Hexapoda</taxon>
        <taxon>Collembola</taxon>
        <taxon>Entomobryomorpha</taxon>
        <taxon>Entomobryoidea</taxon>
        <taxon>Orchesellidae</taxon>
        <taxon>Orchesellinae</taxon>
        <taxon>Orchesella</taxon>
    </lineage>
</organism>
<dbReference type="EMBL" id="CAXLJM020000048">
    <property type="protein sequence ID" value="CAL8112397.1"/>
    <property type="molecule type" value="Genomic_DNA"/>
</dbReference>
<evidence type="ECO:0000256" key="1">
    <source>
        <dbReference type="SAM" id="Phobius"/>
    </source>
</evidence>
<dbReference type="PROSITE" id="PS50227">
    <property type="entry name" value="G_PROTEIN_RECEP_F2_3"/>
    <property type="match status" value="1"/>
</dbReference>
<dbReference type="SUPFAM" id="SSF111418">
    <property type="entry name" value="Hormone receptor domain"/>
    <property type="match status" value="1"/>
</dbReference>
<keyword evidence="2" id="KW-0732">Signal</keyword>
<evidence type="ECO:0000313" key="4">
    <source>
        <dbReference type="EMBL" id="CAL8112397.1"/>
    </source>
</evidence>
<evidence type="ECO:0000256" key="2">
    <source>
        <dbReference type="SAM" id="SignalP"/>
    </source>
</evidence>
<dbReference type="InterPro" id="IPR050332">
    <property type="entry name" value="GPCR_2"/>
</dbReference>